<dbReference type="Pfam" id="PF00664">
    <property type="entry name" value="ABC_membrane"/>
    <property type="match status" value="1"/>
</dbReference>
<comment type="caution">
    <text evidence="12">The sequence shown here is derived from an EMBL/GenBank/DDBJ whole genome shotgun (WGS) entry which is preliminary data.</text>
</comment>
<dbReference type="PROSITE" id="PS00211">
    <property type="entry name" value="ABC_TRANSPORTER_1"/>
    <property type="match status" value="1"/>
</dbReference>
<proteinExistence type="predicted"/>
<dbReference type="PANTHER" id="PTHR43394:SF1">
    <property type="entry name" value="ATP-BINDING CASSETTE SUB-FAMILY B MEMBER 10, MITOCHONDRIAL"/>
    <property type="match status" value="1"/>
</dbReference>
<evidence type="ECO:0000259" key="11">
    <source>
        <dbReference type="PROSITE" id="PS50929"/>
    </source>
</evidence>
<dbReference type="SUPFAM" id="SSF52540">
    <property type="entry name" value="P-loop containing nucleoside triphosphate hydrolases"/>
    <property type="match status" value="1"/>
</dbReference>
<evidence type="ECO:0000256" key="6">
    <source>
        <dbReference type="ARBA" id="ARBA00022840"/>
    </source>
</evidence>
<dbReference type="Pfam" id="PF00005">
    <property type="entry name" value="ABC_tran"/>
    <property type="match status" value="1"/>
</dbReference>
<dbReference type="STRING" id="1121326.CLMAG_55570"/>
<keyword evidence="13" id="KW-1185">Reference proteome</keyword>
<sequence>MISTMPNPKTPKTQTLKRLLRLTLPHKKKVVLASICVLLVNAAQLIKPYILKLVIDDFLIIHVEQNSVYSIKTMGILYFLVVAMGGFFSVSQVNLINRVGQEIMRNLRTRVFKTIQLMPLGYLDKTSSGKLITRATNDVEAVSQMYTDILINLFQDIFLIIGIIYTMLIINVQLALISFCVLPLMFIIVFVLKTRIRNNFKKMKSLIGKINGFMTENISGMKLIQIFRVEKDKKKEFLELNNEYYKATLFQVWMNSFFRPASEVFQSLAIAILIWYSMSKISNHTLEIGVLYAFTTYIKQFFIPISNLADSYATIQSAFVSSERIFELLDREKYMEDLDKGISMEHIEGDIEFKNVWFSYNDKDWTLKNISFSAKKGQTVAFVGETGAGKTTIISLISGFYKIQKGEILIDGININDIKKRELRKNIAVVLQDVFLFSGTIEKNIILNNNIEKDVLEKAIEASYVKEFIKDCPKGIYEPVMERGSTFSAGQRQLLSFARAIAHNPSIFILDEATANIDTHTEMLIQKAIENVAKDRTTLIIAHRLSTIRNADIIIVLKSGKILEIGNHDMLMKNGEYYRGMIMEGEKENI</sequence>
<keyword evidence="5" id="KW-0547">Nucleotide-binding</keyword>
<dbReference type="OrthoDB" id="9762778at2"/>
<dbReference type="Gene3D" id="1.20.1560.10">
    <property type="entry name" value="ABC transporter type 1, transmembrane domain"/>
    <property type="match status" value="1"/>
</dbReference>
<organism evidence="12 13">
    <name type="scientific">Clostridium magnum DSM 2767</name>
    <dbReference type="NCBI Taxonomy" id="1121326"/>
    <lineage>
        <taxon>Bacteria</taxon>
        <taxon>Bacillati</taxon>
        <taxon>Bacillota</taxon>
        <taxon>Clostridia</taxon>
        <taxon>Eubacteriales</taxon>
        <taxon>Clostridiaceae</taxon>
        <taxon>Clostridium</taxon>
    </lineage>
</organism>
<dbReference type="PANTHER" id="PTHR43394">
    <property type="entry name" value="ATP-DEPENDENT PERMEASE MDL1, MITOCHONDRIAL"/>
    <property type="match status" value="1"/>
</dbReference>
<dbReference type="GO" id="GO:0005524">
    <property type="term" value="F:ATP binding"/>
    <property type="evidence" value="ECO:0007669"/>
    <property type="project" value="UniProtKB-KW"/>
</dbReference>
<accession>A0A161YG28</accession>
<dbReference type="Gene3D" id="3.40.50.300">
    <property type="entry name" value="P-loop containing nucleotide triphosphate hydrolases"/>
    <property type="match status" value="1"/>
</dbReference>
<dbReference type="Proteomes" id="UP000076603">
    <property type="component" value="Unassembled WGS sequence"/>
</dbReference>
<dbReference type="AlphaFoldDB" id="A0A161YG28"/>
<dbReference type="GO" id="GO:0005886">
    <property type="term" value="C:plasma membrane"/>
    <property type="evidence" value="ECO:0007669"/>
    <property type="project" value="UniProtKB-SubCell"/>
</dbReference>
<evidence type="ECO:0000256" key="4">
    <source>
        <dbReference type="ARBA" id="ARBA00022692"/>
    </source>
</evidence>
<dbReference type="PROSITE" id="PS50929">
    <property type="entry name" value="ABC_TM1F"/>
    <property type="match status" value="1"/>
</dbReference>
<feature type="transmembrane region" description="Helical" evidence="9">
    <location>
        <begin position="149"/>
        <end position="168"/>
    </location>
</feature>
<dbReference type="FunFam" id="3.40.50.300:FF:000221">
    <property type="entry name" value="Multidrug ABC transporter ATP-binding protein"/>
    <property type="match status" value="1"/>
</dbReference>
<feature type="domain" description="ABC transporter" evidence="10">
    <location>
        <begin position="351"/>
        <end position="584"/>
    </location>
</feature>
<keyword evidence="12" id="KW-0378">Hydrolase</keyword>
<keyword evidence="2" id="KW-0813">Transport</keyword>
<dbReference type="CDD" id="cd03254">
    <property type="entry name" value="ABCC_Glucan_exporter_like"/>
    <property type="match status" value="1"/>
</dbReference>
<dbReference type="InterPro" id="IPR003593">
    <property type="entry name" value="AAA+_ATPase"/>
</dbReference>
<evidence type="ECO:0000256" key="3">
    <source>
        <dbReference type="ARBA" id="ARBA00022475"/>
    </source>
</evidence>
<dbReference type="SMART" id="SM00382">
    <property type="entry name" value="AAA"/>
    <property type="match status" value="1"/>
</dbReference>
<evidence type="ECO:0000256" key="7">
    <source>
        <dbReference type="ARBA" id="ARBA00022989"/>
    </source>
</evidence>
<evidence type="ECO:0000256" key="5">
    <source>
        <dbReference type="ARBA" id="ARBA00022741"/>
    </source>
</evidence>
<dbReference type="InterPro" id="IPR027417">
    <property type="entry name" value="P-loop_NTPase"/>
</dbReference>
<protein>
    <submittedName>
        <fullName evidence="12">Putative multidrug resistance ABC transporter ATP-binding/permease protein YheH</fullName>
        <ecNumber evidence="12">3.6.3.-</ecNumber>
    </submittedName>
</protein>
<name>A0A161YG28_9CLOT</name>
<dbReference type="InterPro" id="IPR039421">
    <property type="entry name" value="Type_1_exporter"/>
</dbReference>
<reference evidence="12 13" key="1">
    <citation type="submission" date="2016-04" db="EMBL/GenBank/DDBJ databases">
        <title>Genome sequence of Clostridium magnum DSM 2767.</title>
        <authorList>
            <person name="Poehlein A."/>
            <person name="Uhlig R."/>
            <person name="Fischer R."/>
            <person name="Bahl H."/>
            <person name="Daniel R."/>
        </authorList>
    </citation>
    <scope>NUCLEOTIDE SEQUENCE [LARGE SCALE GENOMIC DNA]</scope>
    <source>
        <strain evidence="12 13">DSM 2767</strain>
    </source>
</reference>
<evidence type="ECO:0000259" key="10">
    <source>
        <dbReference type="PROSITE" id="PS50893"/>
    </source>
</evidence>
<dbReference type="GO" id="GO:0016887">
    <property type="term" value="F:ATP hydrolysis activity"/>
    <property type="evidence" value="ECO:0007669"/>
    <property type="project" value="InterPro"/>
</dbReference>
<feature type="transmembrane region" description="Helical" evidence="9">
    <location>
        <begin position="257"/>
        <end position="278"/>
    </location>
</feature>
<keyword evidence="8 9" id="KW-0472">Membrane</keyword>
<dbReference type="InterPro" id="IPR003439">
    <property type="entry name" value="ABC_transporter-like_ATP-bd"/>
</dbReference>
<dbReference type="GO" id="GO:0015421">
    <property type="term" value="F:ABC-type oligopeptide transporter activity"/>
    <property type="evidence" value="ECO:0007669"/>
    <property type="project" value="TreeGrafter"/>
</dbReference>
<dbReference type="InterPro" id="IPR036640">
    <property type="entry name" value="ABC1_TM_sf"/>
</dbReference>
<feature type="transmembrane region" description="Helical" evidence="9">
    <location>
        <begin position="76"/>
        <end position="96"/>
    </location>
</feature>
<dbReference type="InterPro" id="IPR017871">
    <property type="entry name" value="ABC_transporter-like_CS"/>
</dbReference>
<gene>
    <name evidence="12" type="primary">yheH</name>
    <name evidence="12" type="ORF">CLMAG_55570</name>
</gene>
<keyword evidence="7 9" id="KW-1133">Transmembrane helix</keyword>
<dbReference type="EMBL" id="LWAE01000011">
    <property type="protein sequence ID" value="KZL89072.1"/>
    <property type="molecule type" value="Genomic_DNA"/>
</dbReference>
<dbReference type="RefSeq" id="WP_066629983.1">
    <property type="nucleotide sequence ID" value="NZ_FQXL01000026.1"/>
</dbReference>
<evidence type="ECO:0000256" key="2">
    <source>
        <dbReference type="ARBA" id="ARBA00022448"/>
    </source>
</evidence>
<dbReference type="PROSITE" id="PS50893">
    <property type="entry name" value="ABC_TRANSPORTER_2"/>
    <property type="match status" value="1"/>
</dbReference>
<evidence type="ECO:0000313" key="12">
    <source>
        <dbReference type="EMBL" id="KZL89072.1"/>
    </source>
</evidence>
<dbReference type="CDD" id="cd18544">
    <property type="entry name" value="ABC_6TM_TmrA_like"/>
    <property type="match status" value="1"/>
</dbReference>
<dbReference type="InterPro" id="IPR011527">
    <property type="entry name" value="ABC1_TM_dom"/>
</dbReference>
<keyword evidence="6 12" id="KW-0067">ATP-binding</keyword>
<evidence type="ECO:0000313" key="13">
    <source>
        <dbReference type="Proteomes" id="UP000076603"/>
    </source>
</evidence>
<evidence type="ECO:0000256" key="1">
    <source>
        <dbReference type="ARBA" id="ARBA00004651"/>
    </source>
</evidence>
<evidence type="ECO:0000256" key="9">
    <source>
        <dbReference type="SAM" id="Phobius"/>
    </source>
</evidence>
<feature type="transmembrane region" description="Helical" evidence="9">
    <location>
        <begin position="174"/>
        <end position="192"/>
    </location>
</feature>
<keyword evidence="3" id="KW-1003">Cell membrane</keyword>
<dbReference type="SUPFAM" id="SSF90123">
    <property type="entry name" value="ABC transporter transmembrane region"/>
    <property type="match status" value="1"/>
</dbReference>
<dbReference type="EC" id="3.6.3.-" evidence="12"/>
<evidence type="ECO:0000256" key="8">
    <source>
        <dbReference type="ARBA" id="ARBA00023136"/>
    </source>
</evidence>
<keyword evidence="4 9" id="KW-0812">Transmembrane</keyword>
<feature type="domain" description="ABC transmembrane type-1" evidence="11">
    <location>
        <begin position="31"/>
        <end position="317"/>
    </location>
</feature>
<dbReference type="PATRIC" id="fig|1121326.3.peg.5618"/>
<comment type="subcellular location">
    <subcellularLocation>
        <location evidence="1">Cell membrane</location>
        <topology evidence="1">Multi-pass membrane protein</topology>
    </subcellularLocation>
</comment>